<dbReference type="Proteomes" id="UP000569329">
    <property type="component" value="Unassembled WGS sequence"/>
</dbReference>
<dbReference type="RefSeq" id="WP_182544110.1">
    <property type="nucleotide sequence ID" value="NZ_JACGWZ010000002.1"/>
</dbReference>
<keyword evidence="2" id="KW-1185">Reference proteome</keyword>
<name>A0A839E0E5_9PSEU</name>
<gene>
    <name evidence="1" type="ORF">FHX42_002278</name>
</gene>
<dbReference type="EMBL" id="JACGWZ010000002">
    <property type="protein sequence ID" value="MBA8824931.1"/>
    <property type="molecule type" value="Genomic_DNA"/>
</dbReference>
<sequence>MSAFIDQFGRAKPAVPAVQAVLLGHGGGHLYVSLPVREGALHPVVSGPVLSR</sequence>
<accession>A0A839E0E5</accession>
<protein>
    <submittedName>
        <fullName evidence="1">Uncharacterized protein</fullName>
    </submittedName>
</protein>
<reference evidence="1 2" key="1">
    <citation type="submission" date="2020-07" db="EMBL/GenBank/DDBJ databases">
        <title>Sequencing the genomes of 1000 actinobacteria strains.</title>
        <authorList>
            <person name="Klenk H.-P."/>
        </authorList>
    </citation>
    <scope>NUCLEOTIDE SEQUENCE [LARGE SCALE GENOMIC DNA]</scope>
    <source>
        <strain evidence="1 2">DSM 45975</strain>
    </source>
</reference>
<comment type="caution">
    <text evidence="1">The sequence shown here is derived from an EMBL/GenBank/DDBJ whole genome shotgun (WGS) entry which is preliminary data.</text>
</comment>
<dbReference type="AlphaFoldDB" id="A0A839E0E5"/>
<proteinExistence type="predicted"/>
<evidence type="ECO:0000313" key="2">
    <source>
        <dbReference type="Proteomes" id="UP000569329"/>
    </source>
</evidence>
<organism evidence="1 2">
    <name type="scientific">Halosaccharopolyspora lacisalsi</name>
    <dbReference type="NCBI Taxonomy" id="1000566"/>
    <lineage>
        <taxon>Bacteria</taxon>
        <taxon>Bacillati</taxon>
        <taxon>Actinomycetota</taxon>
        <taxon>Actinomycetes</taxon>
        <taxon>Pseudonocardiales</taxon>
        <taxon>Pseudonocardiaceae</taxon>
        <taxon>Halosaccharopolyspora</taxon>
    </lineage>
</organism>
<evidence type="ECO:0000313" key="1">
    <source>
        <dbReference type="EMBL" id="MBA8824931.1"/>
    </source>
</evidence>